<accession>A0A6F8Y7F0</accession>
<dbReference type="Proteomes" id="UP000502508">
    <property type="component" value="Chromosome"/>
</dbReference>
<sequence length="290" mass="32409">MTTVHGPTVGRRRLRSALRRARDAAGLTQEQVAAAMDWSLSKLIRIEAGSVSISTNDVKALLGHYRMTDQRQVNDLVELARVSRRRTWWSQYKDTLPSAYASYIGLETEASRLSFFQSSGIPGLLQTPAYARAAVTAASTTVADTIDDDEIEVRHAIRMRRQKEVLERPDRPDVDVVLDEAALHRQTGGPEVLREQLLHLAEMGRLPRVTIHVLPFTVGDYAPQGPFVILHFPDEDDSDVVYLEGVLAQDVLDRPADVAAYRQTFERMREMSLDPHKSLAKITKVAGQLG</sequence>
<dbReference type="InterPro" id="IPR043917">
    <property type="entry name" value="DUF5753"/>
</dbReference>
<gene>
    <name evidence="2" type="ORF">Pflav_083180</name>
</gene>
<dbReference type="InterPro" id="IPR010982">
    <property type="entry name" value="Lambda_DNA-bd_dom_sf"/>
</dbReference>
<evidence type="ECO:0000259" key="1">
    <source>
        <dbReference type="PROSITE" id="PS50943"/>
    </source>
</evidence>
<dbReference type="InterPro" id="IPR001387">
    <property type="entry name" value="Cro/C1-type_HTH"/>
</dbReference>
<keyword evidence="3" id="KW-1185">Reference proteome</keyword>
<dbReference type="Pfam" id="PF13560">
    <property type="entry name" value="HTH_31"/>
    <property type="match status" value="1"/>
</dbReference>
<dbReference type="CDD" id="cd00093">
    <property type="entry name" value="HTH_XRE"/>
    <property type="match status" value="1"/>
</dbReference>
<reference evidence="2 3" key="1">
    <citation type="submission" date="2020-03" db="EMBL/GenBank/DDBJ databases">
        <title>Whole genome shotgun sequence of Phytohabitans flavus NBRC 107702.</title>
        <authorList>
            <person name="Komaki H."/>
            <person name="Tamura T."/>
        </authorList>
    </citation>
    <scope>NUCLEOTIDE SEQUENCE [LARGE SCALE GENOMIC DNA]</scope>
    <source>
        <strain evidence="2 3">NBRC 107702</strain>
    </source>
</reference>
<dbReference type="Pfam" id="PF19054">
    <property type="entry name" value="DUF5753"/>
    <property type="match status" value="1"/>
</dbReference>
<dbReference type="PROSITE" id="PS50943">
    <property type="entry name" value="HTH_CROC1"/>
    <property type="match status" value="1"/>
</dbReference>
<dbReference type="SUPFAM" id="SSF47413">
    <property type="entry name" value="lambda repressor-like DNA-binding domains"/>
    <property type="match status" value="1"/>
</dbReference>
<dbReference type="AlphaFoldDB" id="A0A6F8Y7F0"/>
<evidence type="ECO:0000313" key="2">
    <source>
        <dbReference type="EMBL" id="BCB81908.1"/>
    </source>
</evidence>
<name>A0A6F8Y7F0_9ACTN</name>
<feature type="domain" description="HTH cro/C1-type" evidence="1">
    <location>
        <begin position="18"/>
        <end position="71"/>
    </location>
</feature>
<proteinExistence type="predicted"/>
<dbReference type="Gene3D" id="1.10.260.40">
    <property type="entry name" value="lambda repressor-like DNA-binding domains"/>
    <property type="match status" value="1"/>
</dbReference>
<reference evidence="2 3" key="2">
    <citation type="submission" date="2020-03" db="EMBL/GenBank/DDBJ databases">
        <authorList>
            <person name="Ichikawa N."/>
            <person name="Kimura A."/>
            <person name="Kitahashi Y."/>
            <person name="Uohara A."/>
        </authorList>
    </citation>
    <scope>NUCLEOTIDE SEQUENCE [LARGE SCALE GENOMIC DNA]</scope>
    <source>
        <strain evidence="2 3">NBRC 107702</strain>
    </source>
</reference>
<evidence type="ECO:0000313" key="3">
    <source>
        <dbReference type="Proteomes" id="UP000502508"/>
    </source>
</evidence>
<dbReference type="SMART" id="SM00530">
    <property type="entry name" value="HTH_XRE"/>
    <property type="match status" value="1"/>
</dbReference>
<dbReference type="GO" id="GO:0003677">
    <property type="term" value="F:DNA binding"/>
    <property type="evidence" value="ECO:0007669"/>
    <property type="project" value="InterPro"/>
</dbReference>
<organism evidence="2 3">
    <name type="scientific">Phytohabitans flavus</name>
    <dbReference type="NCBI Taxonomy" id="1076124"/>
    <lineage>
        <taxon>Bacteria</taxon>
        <taxon>Bacillati</taxon>
        <taxon>Actinomycetota</taxon>
        <taxon>Actinomycetes</taxon>
        <taxon>Micromonosporales</taxon>
        <taxon>Micromonosporaceae</taxon>
    </lineage>
</organism>
<protein>
    <submittedName>
        <fullName evidence="2">Transcriptional regulator</fullName>
    </submittedName>
</protein>
<dbReference type="RefSeq" id="WP_173041616.1">
    <property type="nucleotide sequence ID" value="NZ_AP022870.1"/>
</dbReference>
<dbReference type="EMBL" id="AP022870">
    <property type="protein sequence ID" value="BCB81908.1"/>
    <property type="molecule type" value="Genomic_DNA"/>
</dbReference>
<dbReference type="KEGG" id="pfla:Pflav_083180"/>